<gene>
    <name evidence="2" type="ORF">A2G96_07805</name>
</gene>
<keyword evidence="3" id="KW-1185">Reference proteome</keyword>
<sequence>MNGIERIIFSDKRLAFDFEDSAGDAFRLYKAAFDRSPDQVGLGFWISKLDGGMSTVEVAANFINSDEFRGLYGANPTTTEFVTELYDNILNRAPDQAGLDFYVQQIDSGAKGRDVVLADFADSQENHVQLLGQMQNGIEYITWLG</sequence>
<dbReference type="STRING" id="1796606.A2G96_07805"/>
<dbReference type="EMBL" id="CP014844">
    <property type="protein sequence ID" value="AMR77647.1"/>
    <property type="molecule type" value="Genomic_DNA"/>
</dbReference>
<dbReference type="AlphaFoldDB" id="A0A142JHT5"/>
<feature type="domain" description="DUF4214" evidence="1">
    <location>
        <begin position="59"/>
        <end position="127"/>
    </location>
</feature>
<dbReference type="InterPro" id="IPR038255">
    <property type="entry name" value="PBS_linker_sf"/>
</dbReference>
<dbReference type="Gene3D" id="1.10.3130.20">
    <property type="entry name" value="Phycobilisome linker domain"/>
    <property type="match status" value="1"/>
</dbReference>
<dbReference type="Pfam" id="PF13946">
    <property type="entry name" value="DUF4214"/>
    <property type="match status" value="1"/>
</dbReference>
<protein>
    <recommendedName>
        <fullName evidence="1">DUF4214 domain-containing protein</fullName>
    </recommendedName>
</protein>
<dbReference type="KEGG" id="cnan:A2G96_07805"/>
<dbReference type="Proteomes" id="UP000075238">
    <property type="component" value="Chromosome 1"/>
</dbReference>
<proteinExistence type="predicted"/>
<reference evidence="2 3" key="1">
    <citation type="submission" date="2016-03" db="EMBL/GenBank/DDBJ databases">
        <title>Complete genome sequence of a novel chlorpyrifos degrading bacterium, Cupriavidus nantongensis sp. X1.</title>
        <authorList>
            <person name="Fang L."/>
        </authorList>
    </citation>
    <scope>NUCLEOTIDE SEQUENCE [LARGE SCALE GENOMIC DNA]</scope>
    <source>
        <strain evidence="2 3">X1</strain>
    </source>
</reference>
<dbReference type="InterPro" id="IPR025282">
    <property type="entry name" value="DUF4214"/>
</dbReference>
<organism evidence="2 3">
    <name type="scientific">Cupriavidus nantongensis</name>
    <dbReference type="NCBI Taxonomy" id="1796606"/>
    <lineage>
        <taxon>Bacteria</taxon>
        <taxon>Pseudomonadati</taxon>
        <taxon>Pseudomonadota</taxon>
        <taxon>Betaproteobacteria</taxon>
        <taxon>Burkholderiales</taxon>
        <taxon>Burkholderiaceae</taxon>
        <taxon>Cupriavidus</taxon>
    </lineage>
</organism>
<evidence type="ECO:0000259" key="1">
    <source>
        <dbReference type="Pfam" id="PF13946"/>
    </source>
</evidence>
<evidence type="ECO:0000313" key="2">
    <source>
        <dbReference type="EMBL" id="AMR77647.1"/>
    </source>
</evidence>
<name>A0A142JHT5_9BURK</name>
<evidence type="ECO:0000313" key="3">
    <source>
        <dbReference type="Proteomes" id="UP000075238"/>
    </source>
</evidence>
<accession>A0A142JHT5</accession>